<dbReference type="InterPro" id="IPR039261">
    <property type="entry name" value="FNR_nucleotide-bd"/>
</dbReference>
<dbReference type="Gene3D" id="3.40.50.80">
    <property type="entry name" value="Nucleotide-binding domain of ferredoxin-NADP reductase (FNR) module"/>
    <property type="match status" value="1"/>
</dbReference>
<gene>
    <name evidence="2" type="ORF">GCM10009823_27210</name>
</gene>
<dbReference type="SUPFAM" id="SSF63380">
    <property type="entry name" value="Riboflavin synthase domain-like"/>
    <property type="match status" value="1"/>
</dbReference>
<dbReference type="Proteomes" id="UP001500984">
    <property type="component" value="Unassembled WGS sequence"/>
</dbReference>
<reference evidence="3" key="1">
    <citation type="journal article" date="2019" name="Int. J. Syst. Evol. Microbiol.">
        <title>The Global Catalogue of Microorganisms (GCM) 10K type strain sequencing project: providing services to taxonomists for standard genome sequencing and annotation.</title>
        <authorList>
            <consortium name="The Broad Institute Genomics Platform"/>
            <consortium name="The Broad Institute Genome Sequencing Center for Infectious Disease"/>
            <person name="Wu L."/>
            <person name="Ma J."/>
        </authorList>
    </citation>
    <scope>NUCLEOTIDE SEQUENCE [LARGE SCALE GENOMIC DNA]</scope>
    <source>
        <strain evidence="3">JCM 15900</strain>
    </source>
</reference>
<evidence type="ECO:0000313" key="3">
    <source>
        <dbReference type="Proteomes" id="UP001500984"/>
    </source>
</evidence>
<dbReference type="EMBL" id="BAAAPZ010000017">
    <property type="protein sequence ID" value="GAA2103365.1"/>
    <property type="molecule type" value="Genomic_DNA"/>
</dbReference>
<dbReference type="Pfam" id="PF04954">
    <property type="entry name" value="SIP"/>
    <property type="match status" value="1"/>
</dbReference>
<accession>A0ABP5IN90</accession>
<organism evidence="2 3">
    <name type="scientific">Brevibacterium salitolerans</name>
    <dbReference type="NCBI Taxonomy" id="1403566"/>
    <lineage>
        <taxon>Bacteria</taxon>
        <taxon>Bacillati</taxon>
        <taxon>Actinomycetota</taxon>
        <taxon>Actinomycetes</taxon>
        <taxon>Micrococcales</taxon>
        <taxon>Brevibacteriaceae</taxon>
        <taxon>Brevibacterium</taxon>
    </lineage>
</organism>
<feature type="domain" description="FAD-binding FR-type" evidence="1">
    <location>
        <begin position="11"/>
        <end position="143"/>
    </location>
</feature>
<dbReference type="Pfam" id="PF08021">
    <property type="entry name" value="FAD_binding_9"/>
    <property type="match status" value="1"/>
</dbReference>
<name>A0ABP5IN90_9MICO</name>
<protein>
    <submittedName>
        <fullName evidence="2">Siderophore-interacting protein</fullName>
    </submittedName>
</protein>
<dbReference type="InterPro" id="IPR007037">
    <property type="entry name" value="SIP_rossman_dom"/>
</dbReference>
<evidence type="ECO:0000259" key="1">
    <source>
        <dbReference type="PROSITE" id="PS51384"/>
    </source>
</evidence>
<dbReference type="InterPro" id="IPR013113">
    <property type="entry name" value="SIP_FAD-bd"/>
</dbReference>
<keyword evidence="3" id="KW-1185">Reference proteome</keyword>
<dbReference type="PROSITE" id="PS51384">
    <property type="entry name" value="FAD_FR"/>
    <property type="match status" value="1"/>
</dbReference>
<dbReference type="InterPro" id="IPR039374">
    <property type="entry name" value="SIP_fam"/>
</dbReference>
<dbReference type="Gene3D" id="2.40.30.10">
    <property type="entry name" value="Translation factors"/>
    <property type="match status" value="1"/>
</dbReference>
<dbReference type="PANTHER" id="PTHR30157">
    <property type="entry name" value="FERRIC REDUCTASE, NADPH-DEPENDENT"/>
    <property type="match status" value="1"/>
</dbReference>
<proteinExistence type="predicted"/>
<sequence>MPGITVSHADSGLMHTRVARTRRVTPHMTRVTFAGGDLHRFGYQGFDHWFRLAIPVRAEDRLDALPQRFGFGGLLRYAALPRGTRPVIRNYTVRGYDGETGELDVDFLIHGTEGIAGPWAASVEPGAQVALIDQGCGWRQVPAEQHLLVADESGMPAVLGVLRDMPRDAHGHALIELFDPADAQEVEAPPGMTVHWLIRGPGDAPGTRALPVLRELPLSPSICAFAVGESALATGTRRHLVGEREVPRANVTFCGYWRLGRSAPG</sequence>
<dbReference type="InterPro" id="IPR017938">
    <property type="entry name" value="Riboflavin_synthase-like_b-brl"/>
</dbReference>
<dbReference type="PANTHER" id="PTHR30157:SF0">
    <property type="entry name" value="NADPH-DEPENDENT FERRIC-CHELATE REDUCTASE"/>
    <property type="match status" value="1"/>
</dbReference>
<comment type="caution">
    <text evidence="2">The sequence shown here is derived from an EMBL/GenBank/DDBJ whole genome shotgun (WGS) entry which is preliminary data.</text>
</comment>
<evidence type="ECO:0000313" key="2">
    <source>
        <dbReference type="EMBL" id="GAA2103365.1"/>
    </source>
</evidence>
<dbReference type="CDD" id="cd06193">
    <property type="entry name" value="siderophore_interacting"/>
    <property type="match status" value="1"/>
</dbReference>
<dbReference type="InterPro" id="IPR017927">
    <property type="entry name" value="FAD-bd_FR_type"/>
</dbReference>